<evidence type="ECO:0000256" key="10">
    <source>
        <dbReference type="PROSITE-ProRule" id="PRU01360"/>
    </source>
</evidence>
<keyword evidence="15" id="KW-1185">Reference proteome</keyword>
<dbReference type="PANTHER" id="PTHR30069:SF41">
    <property type="entry name" value="HEME_HEMOPEXIN UTILIZATION PROTEIN C"/>
    <property type="match status" value="1"/>
</dbReference>
<keyword evidence="4 10" id="KW-1134">Transmembrane beta strand</keyword>
<dbReference type="PANTHER" id="PTHR30069">
    <property type="entry name" value="TONB-DEPENDENT OUTER MEMBRANE RECEPTOR"/>
    <property type="match status" value="1"/>
</dbReference>
<accession>A0A238JM63</accession>
<dbReference type="GO" id="GO:0009279">
    <property type="term" value="C:cell outer membrane"/>
    <property type="evidence" value="ECO:0007669"/>
    <property type="project" value="UniProtKB-SubCell"/>
</dbReference>
<evidence type="ECO:0000313" key="15">
    <source>
        <dbReference type="Proteomes" id="UP000203464"/>
    </source>
</evidence>
<dbReference type="PROSITE" id="PS52016">
    <property type="entry name" value="TONB_DEPENDENT_REC_3"/>
    <property type="match status" value="1"/>
</dbReference>
<keyword evidence="6 12" id="KW-0732">Signal</keyword>
<feature type="signal peptide" evidence="12">
    <location>
        <begin position="1"/>
        <end position="21"/>
    </location>
</feature>
<evidence type="ECO:0000256" key="9">
    <source>
        <dbReference type="ARBA" id="ARBA00023237"/>
    </source>
</evidence>
<comment type="subcellular location">
    <subcellularLocation>
        <location evidence="1 10">Cell outer membrane</location>
        <topology evidence="1 10">Multi-pass membrane protein</topology>
    </subcellularLocation>
</comment>
<dbReference type="SUPFAM" id="SSF56935">
    <property type="entry name" value="Porins"/>
    <property type="match status" value="1"/>
</dbReference>
<dbReference type="GO" id="GO:0044718">
    <property type="term" value="P:siderophore transmembrane transport"/>
    <property type="evidence" value="ECO:0007669"/>
    <property type="project" value="TreeGrafter"/>
</dbReference>
<dbReference type="InterPro" id="IPR036942">
    <property type="entry name" value="Beta-barrel_TonB_sf"/>
</dbReference>
<evidence type="ECO:0000256" key="6">
    <source>
        <dbReference type="ARBA" id="ARBA00022729"/>
    </source>
</evidence>
<keyword evidence="7" id="KW-0798">TonB box</keyword>
<reference evidence="15" key="1">
    <citation type="submission" date="2017-05" db="EMBL/GenBank/DDBJ databases">
        <authorList>
            <person name="Rodrigo-Torres L."/>
            <person name="Arahal R. D."/>
            <person name="Lucena T."/>
        </authorList>
    </citation>
    <scope>NUCLEOTIDE SEQUENCE [LARGE SCALE GENOMIC DNA]</scope>
    <source>
        <strain evidence="15">CECT 8868</strain>
    </source>
</reference>
<keyword evidence="3 10" id="KW-0813">Transport</keyword>
<organism evidence="14 15">
    <name type="scientific">Octadecabacter ascidiaceicola</name>
    <dbReference type="NCBI Taxonomy" id="1655543"/>
    <lineage>
        <taxon>Bacteria</taxon>
        <taxon>Pseudomonadati</taxon>
        <taxon>Pseudomonadota</taxon>
        <taxon>Alphaproteobacteria</taxon>
        <taxon>Rhodobacterales</taxon>
        <taxon>Roseobacteraceae</taxon>
        <taxon>Octadecabacter</taxon>
    </lineage>
</organism>
<evidence type="ECO:0000256" key="7">
    <source>
        <dbReference type="ARBA" id="ARBA00023077"/>
    </source>
</evidence>
<name>A0A238JM63_9RHOB</name>
<keyword evidence="8 10" id="KW-0472">Membrane</keyword>
<evidence type="ECO:0000256" key="1">
    <source>
        <dbReference type="ARBA" id="ARBA00004571"/>
    </source>
</evidence>
<dbReference type="RefSeq" id="WP_143849466.1">
    <property type="nucleotide sequence ID" value="NZ_FXYD01000001.1"/>
</dbReference>
<dbReference type="Pfam" id="PF07715">
    <property type="entry name" value="Plug"/>
    <property type="match status" value="1"/>
</dbReference>
<dbReference type="OrthoDB" id="9760494at2"/>
<sequence length="663" mass="71125">MKNLKLTTCILLGMGPASAWAQDLTTNDFSDENVFLGTIFVSAPLNPEAEDGVSITSEALALSNPADLSELFAAEPTLSVGGGIPMAQKLYVNGIEENNLAISIDGARQNNRIFHHNTTTLIDPSLLQAVRIDPGVAPADAGPGALAGALEYETVDVEDLLDEDDNFGGSFKTEYDSNGDVFTNSLTTYARVGRFEALAFARYATGNDRTDGNGNTIIGSTTNLASLLGKLAYESEGGGRFEFSMEQVSDDALRPYRANIGAIIGGRPTPETRSYDLTRTNLSFEYTTINPTAFWDPTLRLSYSGTTLINDELSLSTRAYSEGETTSLNGEVSNKFELAFGELNAGVDFFTDETFLNYENATTPAWNETAGEELTNIGVFAQLRMEPTANTRLSTGVRGDFQQFTGIDGSEQSTSGLSFNASGEVDVSANLTLSAGYSHVWGGIELAENYILNSAWDYSAADIEDVTSDNFYLAASYDAGWGVLDGKVFSTAIDNSRAASWGGGPALAADVEATGFELGFSRDWNSGFVRIGYANTDTEVNGLNADSYNANYLTIPLGEIVTLQAAHQFNNGVVIGGDVQHALDFTLTDTAYSSSVDLAGYTVVNTFVEYRPDNVDGLTVRAEVNNLLDEAYVARATYGQDFASVEPNYEEGRSFGLSVEYAF</sequence>
<proteinExistence type="inferred from homology"/>
<evidence type="ECO:0000256" key="4">
    <source>
        <dbReference type="ARBA" id="ARBA00022452"/>
    </source>
</evidence>
<dbReference type="Gene3D" id="2.40.170.20">
    <property type="entry name" value="TonB-dependent receptor, beta-barrel domain"/>
    <property type="match status" value="1"/>
</dbReference>
<feature type="chain" id="PRO_5013394154" evidence="12">
    <location>
        <begin position="22"/>
        <end position="663"/>
    </location>
</feature>
<keyword evidence="5 10" id="KW-0812">Transmembrane</keyword>
<evidence type="ECO:0000256" key="11">
    <source>
        <dbReference type="PROSITE-ProRule" id="PRU10144"/>
    </source>
</evidence>
<evidence type="ECO:0000256" key="8">
    <source>
        <dbReference type="ARBA" id="ARBA00023136"/>
    </source>
</evidence>
<comment type="similarity">
    <text evidence="2 10">Belongs to the TonB-dependent receptor family.</text>
</comment>
<feature type="domain" description="TonB-dependent receptor plug" evidence="13">
    <location>
        <begin position="54"/>
        <end position="149"/>
    </location>
</feature>
<dbReference type="InterPro" id="IPR012910">
    <property type="entry name" value="Plug_dom"/>
</dbReference>
<dbReference type="InterPro" id="IPR039426">
    <property type="entry name" value="TonB-dep_rcpt-like"/>
</dbReference>
<dbReference type="Gene3D" id="2.170.130.10">
    <property type="entry name" value="TonB-dependent receptor, plug domain"/>
    <property type="match status" value="1"/>
</dbReference>
<dbReference type="PROSITE" id="PS01156">
    <property type="entry name" value="TONB_DEPENDENT_REC_2"/>
    <property type="match status" value="1"/>
</dbReference>
<keyword evidence="9 10" id="KW-0998">Cell outer membrane</keyword>
<evidence type="ECO:0000256" key="12">
    <source>
        <dbReference type="SAM" id="SignalP"/>
    </source>
</evidence>
<dbReference type="InterPro" id="IPR037066">
    <property type="entry name" value="Plug_dom_sf"/>
</dbReference>
<dbReference type="EMBL" id="FXYD01000001">
    <property type="protein sequence ID" value="SMX30866.1"/>
    <property type="molecule type" value="Genomic_DNA"/>
</dbReference>
<evidence type="ECO:0000256" key="3">
    <source>
        <dbReference type="ARBA" id="ARBA00022448"/>
    </source>
</evidence>
<dbReference type="InterPro" id="IPR010917">
    <property type="entry name" value="TonB_rcpt_CS"/>
</dbReference>
<dbReference type="AlphaFoldDB" id="A0A238JM63"/>
<dbReference type="GO" id="GO:0015344">
    <property type="term" value="F:siderophore uptake transmembrane transporter activity"/>
    <property type="evidence" value="ECO:0007669"/>
    <property type="project" value="TreeGrafter"/>
</dbReference>
<evidence type="ECO:0000256" key="5">
    <source>
        <dbReference type="ARBA" id="ARBA00022692"/>
    </source>
</evidence>
<evidence type="ECO:0000256" key="2">
    <source>
        <dbReference type="ARBA" id="ARBA00009810"/>
    </source>
</evidence>
<evidence type="ECO:0000313" key="14">
    <source>
        <dbReference type="EMBL" id="SMX30866.1"/>
    </source>
</evidence>
<feature type="short sequence motif" description="TonB C-terminal box" evidence="11">
    <location>
        <begin position="646"/>
        <end position="663"/>
    </location>
</feature>
<protein>
    <submittedName>
        <fullName evidence="14">Heme transporter BhuA</fullName>
    </submittedName>
</protein>
<dbReference type="Proteomes" id="UP000203464">
    <property type="component" value="Unassembled WGS sequence"/>
</dbReference>
<evidence type="ECO:0000259" key="13">
    <source>
        <dbReference type="Pfam" id="PF07715"/>
    </source>
</evidence>
<gene>
    <name evidence="14" type="primary">bhuA</name>
    <name evidence="14" type="ORF">OCA8868_00071</name>
</gene>